<dbReference type="KEGG" id="psz:PSTAB_1575"/>
<organism evidence="2 3">
    <name type="scientific">Stutzerimonas stutzeri (strain ATCC 17588 / DSM 5190 / CCUG 11256 / JCM 5965 / LMG 11199 / NBRC 14165 / NCIMB 11358 / Stanier 221)</name>
    <name type="common">Pseudomonas stutzeri</name>
    <dbReference type="NCBI Taxonomy" id="96563"/>
    <lineage>
        <taxon>Bacteria</taxon>
        <taxon>Pseudomonadati</taxon>
        <taxon>Pseudomonadota</taxon>
        <taxon>Gammaproteobacteria</taxon>
        <taxon>Pseudomonadales</taxon>
        <taxon>Pseudomonadaceae</taxon>
        <taxon>Stutzerimonas</taxon>
    </lineage>
</organism>
<reference key="2">
    <citation type="submission" date="2011-06" db="EMBL/GenBank/DDBJ databases">
        <title>Complete Genome Sequence of Pseudomonas stutzeri Strain CGMCC 1.1803.</title>
        <authorList>
            <person name="Yan Y."/>
            <person name="Chen M."/>
            <person name="Lu W."/>
            <person name="Zhang W."/>
            <person name="Ping S."/>
            <person name="Lin M."/>
        </authorList>
    </citation>
    <scope>NUCLEOTIDE SEQUENCE</scope>
    <source>
        <strain>ATCC 17588</strain>
    </source>
</reference>
<feature type="region of interest" description="Disordered" evidence="1">
    <location>
        <begin position="1"/>
        <end position="25"/>
    </location>
</feature>
<protein>
    <submittedName>
        <fullName evidence="2">Uncharacterized protein</fullName>
    </submittedName>
</protein>
<accession>F8H6B0</accession>
<reference evidence="2 3" key="1">
    <citation type="journal article" date="2011" name="J. Bacteriol.">
        <title>Complete Genome Sequence of the Type Strain Pseudomonas stutzeri CGMCC 1.1803.</title>
        <authorList>
            <person name="Chen M."/>
            <person name="Yan Y."/>
            <person name="Zhang W."/>
            <person name="Lu W."/>
            <person name="Wang J."/>
            <person name="Ping S."/>
            <person name="Lin M."/>
        </authorList>
    </citation>
    <scope>NUCLEOTIDE SEQUENCE [LARGE SCALE GENOMIC DNA]</scope>
    <source>
        <strain evidence="3">ATCC 17588 / DSM 5190 / CCUG 11256 / JCM 5965 / LMG 11199 / NCIMB 11358 / Stanier 221</strain>
    </source>
</reference>
<dbReference type="EMBL" id="CP002881">
    <property type="protein sequence ID" value="AEJ04856.1"/>
    <property type="molecule type" value="Genomic_DNA"/>
</dbReference>
<dbReference type="Proteomes" id="UP000008932">
    <property type="component" value="Chromosome"/>
</dbReference>
<dbReference type="HOGENOM" id="CLU_2754947_0_0_6"/>
<sequence>MNLERHDRFLSVGGQAQTTDAGKCQQGPGQFRHGVFPFVVVIARATGCPADVPLRQPRYTRVAETVNASV</sequence>
<reference evidence="3" key="3">
    <citation type="submission" date="2011-06" db="EMBL/GenBank/DDBJ databases">
        <title>Complete genome sequence of Pseudomonas stutzeri strain CGMCC 1.1803.</title>
        <authorList>
            <person name="Yan Y."/>
            <person name="Chen M."/>
            <person name="Lu W."/>
            <person name="Zhang W."/>
            <person name="Ping S."/>
            <person name="Lin M."/>
        </authorList>
    </citation>
    <scope>NUCLEOTIDE SEQUENCE [LARGE SCALE GENOMIC DNA]</scope>
    <source>
        <strain evidence="3">ATCC 17588 / DSM 5190 / CCUG 11256 / JCM 5965 / LMG 11199 / NCIMB 11358 / Stanier 221</strain>
    </source>
</reference>
<evidence type="ECO:0000256" key="1">
    <source>
        <dbReference type="SAM" id="MobiDB-lite"/>
    </source>
</evidence>
<name>F8H6B0_STUS2</name>
<gene>
    <name evidence="2" type="ordered locus">PSTAB_1575</name>
</gene>
<dbReference type="AlphaFoldDB" id="F8H6B0"/>
<evidence type="ECO:0000313" key="2">
    <source>
        <dbReference type="EMBL" id="AEJ04856.1"/>
    </source>
</evidence>
<proteinExistence type="predicted"/>
<evidence type="ECO:0000313" key="3">
    <source>
        <dbReference type="Proteomes" id="UP000008932"/>
    </source>
</evidence>